<proteinExistence type="predicted"/>
<dbReference type="RefSeq" id="WP_163645328.1">
    <property type="nucleotide sequence ID" value="NZ_AP022612.1"/>
</dbReference>
<name>A0A7I7XU54_9MYCO</name>
<gene>
    <name evidence="2" type="ORF">MCNF_12490</name>
</gene>
<reference evidence="2" key="2">
    <citation type="submission" date="2020-02" db="EMBL/GenBank/DDBJ databases">
        <authorList>
            <person name="Matsumoto Y."/>
            <person name="Motooka D."/>
            <person name="Nakamura S."/>
        </authorList>
    </citation>
    <scope>NUCLEOTIDE SEQUENCE</scope>
    <source>
        <strain evidence="2">JCM 13671</strain>
    </source>
</reference>
<feature type="region of interest" description="Disordered" evidence="1">
    <location>
        <begin position="29"/>
        <end position="58"/>
    </location>
</feature>
<evidence type="ECO:0000313" key="3">
    <source>
        <dbReference type="Proteomes" id="UP000466931"/>
    </source>
</evidence>
<protein>
    <submittedName>
        <fullName evidence="2">Uncharacterized protein</fullName>
    </submittedName>
</protein>
<sequence>MTAITSIGHTTARVRGWLLSASIHRTVAAAEKPAHRPRPHRSPSYYESGLMGRERFRL</sequence>
<dbReference type="EMBL" id="AP022612">
    <property type="protein sequence ID" value="BBZ32644.1"/>
    <property type="molecule type" value="Genomic_DNA"/>
</dbReference>
<organism evidence="2 3">
    <name type="scientific">Mycolicibacterium confluentis</name>
    <dbReference type="NCBI Taxonomy" id="28047"/>
    <lineage>
        <taxon>Bacteria</taxon>
        <taxon>Bacillati</taxon>
        <taxon>Actinomycetota</taxon>
        <taxon>Actinomycetes</taxon>
        <taxon>Mycobacteriales</taxon>
        <taxon>Mycobacteriaceae</taxon>
        <taxon>Mycolicibacterium</taxon>
    </lineage>
</organism>
<dbReference type="Proteomes" id="UP000466931">
    <property type="component" value="Chromosome"/>
</dbReference>
<reference evidence="2" key="1">
    <citation type="journal article" date="2019" name="Emerg. Microbes Infect.">
        <title>Comprehensive subspecies identification of 175 nontuberculous mycobacteria species based on 7547 genomic profiles.</title>
        <authorList>
            <person name="Matsumoto Y."/>
            <person name="Kinjo T."/>
            <person name="Motooka D."/>
            <person name="Nabeya D."/>
            <person name="Jung N."/>
            <person name="Uechi K."/>
            <person name="Horii T."/>
            <person name="Iida T."/>
            <person name="Fujita J."/>
            <person name="Nakamura S."/>
        </authorList>
    </citation>
    <scope>NUCLEOTIDE SEQUENCE [LARGE SCALE GENOMIC DNA]</scope>
    <source>
        <strain evidence="2">JCM 13671</strain>
    </source>
</reference>
<keyword evidence="3" id="KW-1185">Reference proteome</keyword>
<dbReference type="AlphaFoldDB" id="A0A7I7XU54"/>
<evidence type="ECO:0000256" key="1">
    <source>
        <dbReference type="SAM" id="MobiDB-lite"/>
    </source>
</evidence>
<accession>A0A7I7XU54</accession>
<evidence type="ECO:0000313" key="2">
    <source>
        <dbReference type="EMBL" id="BBZ32644.1"/>
    </source>
</evidence>